<comment type="similarity">
    <text evidence="2">Belongs to the glycosyl hydrolase 9 (cellulase E) family.</text>
</comment>
<dbReference type="SUPFAM" id="SSF48208">
    <property type="entry name" value="Six-hairpin glycosidases"/>
    <property type="match status" value="1"/>
</dbReference>
<dbReference type="InterPro" id="IPR012341">
    <property type="entry name" value="6hp_glycosidase-like_sf"/>
</dbReference>
<evidence type="ECO:0000256" key="3">
    <source>
        <dbReference type="ARBA" id="ARBA00012601"/>
    </source>
</evidence>
<evidence type="ECO:0000256" key="1">
    <source>
        <dbReference type="ARBA" id="ARBA00000966"/>
    </source>
</evidence>
<sequence length="290" mass="32175">MASSTTVLLGGMLMGKEVYELTGQLEDMFESVRWPLDYFLKCHVNENVFYAQVDEPALHKWEQVKPPQPAYKLDDINPGSAVAAETAAALAAGSMVFRERDGGYADKLLQHARGLYNFAHTYRGLFKDATEKPNDFTDELAWGALWLNLATEEEQYVEMAKEFMTLEVPKTFSYLDKTVGAQLIYSQVSNDTGYREAVESFLRQWFPGGTVKYSPRGLAAFRPEGGSVGYAANAAFIAVSAAYFGIVPEEGVKFAKSQLEYIVGEGDHKGRSLMVGYGEDFPQQPRHVGA</sequence>
<dbReference type="InterPro" id="IPR001701">
    <property type="entry name" value="Glyco_hydro_9"/>
</dbReference>
<evidence type="ECO:0000256" key="7">
    <source>
        <dbReference type="ARBA" id="ARBA00023295"/>
    </source>
</evidence>
<accession>A0AAD9NTM5</accession>
<evidence type="ECO:0000313" key="10">
    <source>
        <dbReference type="EMBL" id="KAK2181945.1"/>
    </source>
</evidence>
<comment type="catalytic activity">
    <reaction evidence="1">
        <text>Endohydrolysis of (1-&gt;4)-beta-D-glucosidic linkages in cellulose, lichenin and cereal beta-D-glucans.</text>
        <dbReference type="EC" id="3.2.1.4"/>
    </reaction>
</comment>
<proteinExistence type="inferred from homology"/>
<evidence type="ECO:0000256" key="2">
    <source>
        <dbReference type="ARBA" id="ARBA00007072"/>
    </source>
</evidence>
<keyword evidence="4" id="KW-0378">Hydrolase</keyword>
<dbReference type="GO" id="GO:0008810">
    <property type="term" value="F:cellulase activity"/>
    <property type="evidence" value="ECO:0007669"/>
    <property type="project" value="UniProtKB-EC"/>
</dbReference>
<dbReference type="Pfam" id="PF00759">
    <property type="entry name" value="Glyco_hydro_9"/>
    <property type="match status" value="1"/>
</dbReference>
<keyword evidence="6" id="KW-0119">Carbohydrate metabolism</keyword>
<evidence type="ECO:0000256" key="6">
    <source>
        <dbReference type="ARBA" id="ARBA00023277"/>
    </source>
</evidence>
<gene>
    <name evidence="10" type="ORF">NP493_374g00000</name>
</gene>
<keyword evidence="8" id="KW-0624">Polysaccharide degradation</keyword>
<name>A0AAD9NTM5_RIDPI</name>
<dbReference type="AlphaFoldDB" id="A0AAD9NTM5"/>
<dbReference type="PANTHER" id="PTHR22298">
    <property type="entry name" value="ENDO-1,4-BETA-GLUCANASE"/>
    <property type="match status" value="1"/>
</dbReference>
<keyword evidence="5" id="KW-0136">Cellulose degradation</keyword>
<organism evidence="10 11">
    <name type="scientific">Ridgeia piscesae</name>
    <name type="common">Tubeworm</name>
    <dbReference type="NCBI Taxonomy" id="27915"/>
    <lineage>
        <taxon>Eukaryota</taxon>
        <taxon>Metazoa</taxon>
        <taxon>Spiralia</taxon>
        <taxon>Lophotrochozoa</taxon>
        <taxon>Annelida</taxon>
        <taxon>Polychaeta</taxon>
        <taxon>Sedentaria</taxon>
        <taxon>Canalipalpata</taxon>
        <taxon>Sabellida</taxon>
        <taxon>Siboglinidae</taxon>
        <taxon>Ridgeia</taxon>
    </lineage>
</organism>
<dbReference type="Proteomes" id="UP001209878">
    <property type="component" value="Unassembled WGS sequence"/>
</dbReference>
<protein>
    <recommendedName>
        <fullName evidence="3">cellulase</fullName>
        <ecNumber evidence="3">3.2.1.4</ecNumber>
    </recommendedName>
</protein>
<keyword evidence="11" id="KW-1185">Reference proteome</keyword>
<dbReference type="GO" id="GO:0030245">
    <property type="term" value="P:cellulose catabolic process"/>
    <property type="evidence" value="ECO:0007669"/>
    <property type="project" value="UniProtKB-KW"/>
</dbReference>
<dbReference type="Gene3D" id="1.50.10.10">
    <property type="match status" value="1"/>
</dbReference>
<keyword evidence="7" id="KW-0326">Glycosidase</keyword>
<evidence type="ECO:0000313" key="11">
    <source>
        <dbReference type="Proteomes" id="UP001209878"/>
    </source>
</evidence>
<evidence type="ECO:0000256" key="5">
    <source>
        <dbReference type="ARBA" id="ARBA00023001"/>
    </source>
</evidence>
<comment type="caution">
    <text evidence="10">The sequence shown here is derived from an EMBL/GenBank/DDBJ whole genome shotgun (WGS) entry which is preliminary data.</text>
</comment>
<dbReference type="InterPro" id="IPR008928">
    <property type="entry name" value="6-hairpin_glycosidase_sf"/>
</dbReference>
<evidence type="ECO:0000259" key="9">
    <source>
        <dbReference type="Pfam" id="PF00759"/>
    </source>
</evidence>
<evidence type="ECO:0000256" key="8">
    <source>
        <dbReference type="ARBA" id="ARBA00023326"/>
    </source>
</evidence>
<evidence type="ECO:0000256" key="4">
    <source>
        <dbReference type="ARBA" id="ARBA00022801"/>
    </source>
</evidence>
<dbReference type="EC" id="3.2.1.4" evidence="3"/>
<reference evidence="10" key="1">
    <citation type="journal article" date="2023" name="Mol. Biol. Evol.">
        <title>Third-Generation Sequencing Reveals the Adaptive Role of the Epigenome in Three Deep-Sea Polychaetes.</title>
        <authorList>
            <person name="Perez M."/>
            <person name="Aroh O."/>
            <person name="Sun Y."/>
            <person name="Lan Y."/>
            <person name="Juniper S.K."/>
            <person name="Young C.R."/>
            <person name="Angers B."/>
            <person name="Qian P.Y."/>
        </authorList>
    </citation>
    <scope>NUCLEOTIDE SEQUENCE</scope>
    <source>
        <strain evidence="10">R07B-5</strain>
    </source>
</reference>
<feature type="domain" description="Glycoside hydrolase family 9" evidence="9">
    <location>
        <begin position="1"/>
        <end position="289"/>
    </location>
</feature>
<dbReference type="EMBL" id="JAODUO010000373">
    <property type="protein sequence ID" value="KAK2181945.1"/>
    <property type="molecule type" value="Genomic_DNA"/>
</dbReference>